<feature type="signal peptide" evidence="10">
    <location>
        <begin position="1"/>
        <end position="26"/>
    </location>
</feature>
<feature type="transmembrane region" description="Helical" evidence="9">
    <location>
        <begin position="703"/>
        <end position="726"/>
    </location>
</feature>
<keyword evidence="6" id="KW-0675">Receptor</keyword>
<feature type="transmembrane region" description="Helical" evidence="9">
    <location>
        <begin position="839"/>
        <end position="860"/>
    </location>
</feature>
<organism evidence="12">
    <name type="scientific">Ditylum brightwellii</name>
    <dbReference type="NCBI Taxonomy" id="49249"/>
    <lineage>
        <taxon>Eukaryota</taxon>
        <taxon>Sar</taxon>
        <taxon>Stramenopiles</taxon>
        <taxon>Ochrophyta</taxon>
        <taxon>Bacillariophyta</taxon>
        <taxon>Mediophyceae</taxon>
        <taxon>Lithodesmiophycidae</taxon>
        <taxon>Lithodesmiales</taxon>
        <taxon>Lithodesmiaceae</taxon>
        <taxon>Ditylum</taxon>
    </lineage>
</organism>
<keyword evidence="4" id="KW-0297">G-protein coupled receptor</keyword>
<accession>A0A6V2IVP3</accession>
<dbReference type="GO" id="GO:0007214">
    <property type="term" value="P:gamma-aminobutyric acid signaling pathway"/>
    <property type="evidence" value="ECO:0007669"/>
    <property type="project" value="TreeGrafter"/>
</dbReference>
<evidence type="ECO:0000313" key="14">
    <source>
        <dbReference type="EMBL" id="CAE4627104.1"/>
    </source>
</evidence>
<evidence type="ECO:0000256" key="8">
    <source>
        <dbReference type="ARBA" id="ARBA00023224"/>
    </source>
</evidence>
<feature type="transmembrane region" description="Helical" evidence="9">
    <location>
        <begin position="769"/>
        <end position="791"/>
    </location>
</feature>
<keyword evidence="8" id="KW-0807">Transducer</keyword>
<evidence type="ECO:0000256" key="2">
    <source>
        <dbReference type="ARBA" id="ARBA00022692"/>
    </source>
</evidence>
<dbReference type="InterPro" id="IPR002455">
    <property type="entry name" value="GPCR3_GABA-B"/>
</dbReference>
<keyword evidence="5 9" id="KW-0472">Membrane</keyword>
<evidence type="ECO:0000256" key="5">
    <source>
        <dbReference type="ARBA" id="ARBA00023136"/>
    </source>
</evidence>
<dbReference type="PRINTS" id="PR00248">
    <property type="entry name" value="GPCRMGR"/>
</dbReference>
<name>A0A6V2IVP3_9STRA</name>
<dbReference type="Gene3D" id="3.40.50.2300">
    <property type="match status" value="2"/>
</dbReference>
<evidence type="ECO:0000256" key="1">
    <source>
        <dbReference type="ARBA" id="ARBA00004141"/>
    </source>
</evidence>
<feature type="chain" id="PRO_5035586389" description="G-protein coupled receptors family 3 profile domain-containing protein" evidence="10">
    <location>
        <begin position="27"/>
        <end position="996"/>
    </location>
</feature>
<evidence type="ECO:0000256" key="6">
    <source>
        <dbReference type="ARBA" id="ARBA00023170"/>
    </source>
</evidence>
<dbReference type="PANTHER" id="PTHR10519">
    <property type="entry name" value="GABA-B RECEPTOR"/>
    <property type="match status" value="1"/>
</dbReference>
<dbReference type="InterPro" id="IPR028082">
    <property type="entry name" value="Peripla_BP_I"/>
</dbReference>
<keyword evidence="10" id="KW-0732">Signal</keyword>
<dbReference type="PROSITE" id="PS50259">
    <property type="entry name" value="G_PROTEIN_RECEP_F3_4"/>
    <property type="match status" value="1"/>
</dbReference>
<feature type="transmembrane region" description="Helical" evidence="9">
    <location>
        <begin position="803"/>
        <end position="819"/>
    </location>
</feature>
<proteinExistence type="predicted"/>
<comment type="subcellular location">
    <subcellularLocation>
        <location evidence="1">Membrane</location>
        <topology evidence="1">Multi-pass membrane protein</topology>
    </subcellularLocation>
</comment>
<evidence type="ECO:0000313" key="12">
    <source>
        <dbReference type="EMBL" id="CAE4627094.1"/>
    </source>
</evidence>
<evidence type="ECO:0000256" key="9">
    <source>
        <dbReference type="SAM" id="Phobius"/>
    </source>
</evidence>
<dbReference type="InterPro" id="IPR001828">
    <property type="entry name" value="ANF_lig-bd_rcpt"/>
</dbReference>
<dbReference type="Pfam" id="PF00003">
    <property type="entry name" value="7tm_3"/>
    <property type="match status" value="1"/>
</dbReference>
<dbReference type="AlphaFoldDB" id="A0A6V2IVP3"/>
<protein>
    <recommendedName>
        <fullName evidence="11">G-protein coupled receptors family 3 profile domain-containing protein</fullName>
    </recommendedName>
</protein>
<evidence type="ECO:0000313" key="13">
    <source>
        <dbReference type="EMBL" id="CAE4627096.1"/>
    </source>
</evidence>
<gene>
    <name evidence="12" type="ORF">DBRI00130_LOCUS25340</name>
    <name evidence="13" type="ORF">DBRI00130_LOCUS25341</name>
    <name evidence="14" type="ORF">DBRI00130_LOCUS25344</name>
</gene>
<evidence type="ECO:0000259" key="11">
    <source>
        <dbReference type="PROSITE" id="PS50259"/>
    </source>
</evidence>
<keyword evidence="7" id="KW-0325">Glycoprotein</keyword>
<dbReference type="Pfam" id="PF01094">
    <property type="entry name" value="ANF_receptor"/>
    <property type="match status" value="1"/>
</dbReference>
<evidence type="ECO:0000256" key="7">
    <source>
        <dbReference type="ARBA" id="ARBA00023180"/>
    </source>
</evidence>
<dbReference type="PANTHER" id="PTHR10519:SF20">
    <property type="entry name" value="G-PROTEIN COUPLED RECEPTOR 156-RELATED"/>
    <property type="match status" value="1"/>
</dbReference>
<dbReference type="SUPFAM" id="SSF53822">
    <property type="entry name" value="Periplasmic binding protein-like I"/>
    <property type="match status" value="1"/>
</dbReference>
<keyword evidence="2 9" id="KW-0812">Transmembrane</keyword>
<dbReference type="GO" id="GO:0038039">
    <property type="term" value="C:G protein-coupled receptor heterodimeric complex"/>
    <property type="evidence" value="ECO:0007669"/>
    <property type="project" value="TreeGrafter"/>
</dbReference>
<dbReference type="CDD" id="cd15047">
    <property type="entry name" value="7tmC_GABA-B-like"/>
    <property type="match status" value="1"/>
</dbReference>
<evidence type="ECO:0000256" key="4">
    <source>
        <dbReference type="ARBA" id="ARBA00023040"/>
    </source>
</evidence>
<evidence type="ECO:0000256" key="10">
    <source>
        <dbReference type="SAM" id="SignalP"/>
    </source>
</evidence>
<keyword evidence="3 9" id="KW-1133">Transmembrane helix</keyword>
<evidence type="ECO:0000256" key="3">
    <source>
        <dbReference type="ARBA" id="ARBA00022989"/>
    </source>
</evidence>
<dbReference type="EMBL" id="HBNS01032358">
    <property type="protein sequence ID" value="CAE4627094.1"/>
    <property type="molecule type" value="Transcribed_RNA"/>
</dbReference>
<dbReference type="PROSITE" id="PS51257">
    <property type="entry name" value="PROKAR_LIPOPROTEIN"/>
    <property type="match status" value="1"/>
</dbReference>
<feature type="transmembrane region" description="Helical" evidence="9">
    <location>
        <begin position="665"/>
        <end position="683"/>
    </location>
</feature>
<dbReference type="InterPro" id="IPR000337">
    <property type="entry name" value="GPCR_3"/>
</dbReference>
<feature type="domain" description="G-protein coupled receptors family 3 profile" evidence="11">
    <location>
        <begin position="638"/>
        <end position="882"/>
    </location>
</feature>
<dbReference type="GO" id="GO:0004965">
    <property type="term" value="F:G protein-coupled GABA receptor activity"/>
    <property type="evidence" value="ECO:0007669"/>
    <property type="project" value="InterPro"/>
</dbReference>
<sequence>MIALRRRTIGQLTLFILAILLSCSSSYDNQKDEIQSTDLDFYDKLYNSNIGSIERPLQNRTVLQFSDSSSTTTAPVNYTLSHLSAFLNGLVETDINGIRHVASALMALRDFNNGNDGIVPQIKQCNSNELHLRFTMEFIDTLRQPLAASTELVRILDRKNSPPCEHNSATEGNVVKAYPSGIIGAVHSAVTSPLSTIGGVNDLVTVSHASTSDDFSSKLEFPLLARTIPSAGVDAEAVVSYFREVLNATHLGVLYVNDPFGTSYARVIQTQAESGNYSIVVRSVALQTDASQDEAILSLKMLNQTGYRYFVAILFEKDFQTIMPLAYDMGIAGENYFWMFTENQLELMNSPITTGTKLAQAVHGSAILAKSTGRRLLEGTKFYDSYLSQFSTLWKSEDGWKYLQSKLPHLDLSMETLERSEPNSFEFFLYEAVVALCIASCDAARKTNSDFYTAQDLYESFVKTTFGGVYGPVFFNQKTGDRQADTIKYAVYNILSAENTSIVEAKYQQIFKQRKKQCLDNKYSTSRKMVWESRVDEESFHGLSALNCLYSTSGGKVWELLPNSEFIYADGTTTLPDNLPPLVNNNASSTKVAAVSISTCGLSIGLSILWIVWTYTKRKTKVVRAAQPLFLYLLCCGTIILGSSIIPLCLTSFDLSQGILDGACASYQWLYCLGFTVSFSSLFSKTRRIYHVMDLSRQTRRVVIRPVDVMKPFFFLLTIQIIILTLESTMAPLKYMKHPVGSSVDQFGRHTSHQGFCIPKNDNDLALTITLASLRLFFNTIALLIMIYYAYCSRNISTEYSESKWIALMLFFIFQLYIVKIALDTTIVSNRKGGPHKSFILGSAILNCLLVFSILLPLFVPKVYALREEKKEKLEKERKKQERLERLRIFDTLKKEQEDEANDRFPTGNAKGFKMPIALKMPFHNDDANEEDSEQTESNVGYGLHVVTEEASEYKELQTSLSKTLEENITLRQSINSRNAAAHGESGLYQLLNEKE</sequence>
<dbReference type="EMBL" id="HBNS01032359">
    <property type="protein sequence ID" value="CAE4627096.1"/>
    <property type="molecule type" value="Transcribed_RNA"/>
</dbReference>
<feature type="transmembrane region" description="Helical" evidence="9">
    <location>
        <begin position="592"/>
        <end position="616"/>
    </location>
</feature>
<dbReference type="InterPro" id="IPR017978">
    <property type="entry name" value="GPCR_3_C"/>
</dbReference>
<reference evidence="12" key="1">
    <citation type="submission" date="2021-01" db="EMBL/GenBank/DDBJ databases">
        <authorList>
            <person name="Corre E."/>
            <person name="Pelletier E."/>
            <person name="Niang G."/>
            <person name="Scheremetjew M."/>
            <person name="Finn R."/>
            <person name="Kale V."/>
            <person name="Holt S."/>
            <person name="Cochrane G."/>
            <person name="Meng A."/>
            <person name="Brown T."/>
            <person name="Cohen L."/>
        </authorList>
    </citation>
    <scope>NUCLEOTIDE SEQUENCE</scope>
    <source>
        <strain evidence="12">GSO104</strain>
    </source>
</reference>
<feature type="transmembrane region" description="Helical" evidence="9">
    <location>
        <begin position="628"/>
        <end position="653"/>
    </location>
</feature>
<dbReference type="EMBL" id="HBNS01032362">
    <property type="protein sequence ID" value="CAE4627104.1"/>
    <property type="molecule type" value="Transcribed_RNA"/>
</dbReference>